<organism evidence="1 2">
    <name type="scientific">Kouleothrix aurantiaca</name>
    <dbReference type="NCBI Taxonomy" id="186479"/>
    <lineage>
        <taxon>Bacteria</taxon>
        <taxon>Bacillati</taxon>
        <taxon>Chloroflexota</taxon>
        <taxon>Chloroflexia</taxon>
        <taxon>Chloroflexales</taxon>
        <taxon>Roseiflexineae</taxon>
        <taxon>Roseiflexaceae</taxon>
        <taxon>Kouleothrix</taxon>
    </lineage>
</organism>
<dbReference type="InterPro" id="IPR027417">
    <property type="entry name" value="P-loop_NTPase"/>
</dbReference>
<dbReference type="AlphaFoldDB" id="A0A0P9CYG1"/>
<proteinExistence type="predicted"/>
<dbReference type="Gene3D" id="3.40.50.300">
    <property type="entry name" value="P-loop containing nucleotide triphosphate hydrolases"/>
    <property type="match status" value="1"/>
</dbReference>
<reference evidence="1 2" key="1">
    <citation type="submission" date="2015-09" db="EMBL/GenBank/DDBJ databases">
        <title>Draft genome sequence of Kouleothrix aurantiaca JCM 19913.</title>
        <authorList>
            <person name="Hemp J."/>
        </authorList>
    </citation>
    <scope>NUCLEOTIDE SEQUENCE [LARGE SCALE GENOMIC DNA]</scope>
    <source>
        <strain evidence="1 2">COM-B</strain>
    </source>
</reference>
<dbReference type="PANTHER" id="PTHR47691">
    <property type="entry name" value="REGULATOR-RELATED"/>
    <property type="match status" value="1"/>
</dbReference>
<dbReference type="Proteomes" id="UP000050509">
    <property type="component" value="Unassembled WGS sequence"/>
</dbReference>
<name>A0A0P9CYG1_9CHLR</name>
<evidence type="ECO:0000313" key="2">
    <source>
        <dbReference type="Proteomes" id="UP000050509"/>
    </source>
</evidence>
<keyword evidence="2" id="KW-1185">Reference proteome</keyword>
<dbReference type="PANTHER" id="PTHR47691:SF3">
    <property type="entry name" value="HTH-TYPE TRANSCRIPTIONAL REGULATOR RV0890C-RELATED"/>
    <property type="match status" value="1"/>
</dbReference>
<accession>A0A0P9CYG1</accession>
<feature type="non-terminal residue" evidence="1">
    <location>
        <position position="252"/>
    </location>
</feature>
<protein>
    <recommendedName>
        <fullName evidence="3">AAA+ ATPase domain-containing protein</fullName>
    </recommendedName>
</protein>
<dbReference type="SUPFAM" id="SSF52540">
    <property type="entry name" value="P-loop containing nucleoside triphosphate hydrolases"/>
    <property type="match status" value="1"/>
</dbReference>
<dbReference type="EMBL" id="LJCR01002936">
    <property type="protein sequence ID" value="KPV48110.1"/>
    <property type="molecule type" value="Genomic_DNA"/>
</dbReference>
<comment type="caution">
    <text evidence="1">The sequence shown here is derived from an EMBL/GenBank/DDBJ whole genome shotgun (WGS) entry which is preliminary data.</text>
</comment>
<evidence type="ECO:0000313" key="1">
    <source>
        <dbReference type="EMBL" id="KPV48110.1"/>
    </source>
</evidence>
<sequence>MPHPAPPLIGRAHDCAALCTLLSDPAARLVTLTGPGGVGKTRLALQLAQDLRDIFADGVFFIDLAPVSDASFVPVAIARALGLEAGTAPLDTLTRALAEQPSLLLPDHFEQVVAAAPIVAELLSAAPYLRILATSRTPLRLRCEQEYAVEPLALPPEQGAHAVETYAAVALFVRRAQAIQPQFALTGENQALVAAICRRLDGLPLAIELAAARTRLLPLPALLRRLDQRLAVLNDGPRDLPARQQTLRATLE</sequence>
<dbReference type="PATRIC" id="fig|186479.3.peg.6078"/>
<gene>
    <name evidence="1" type="ORF">SE17_39815</name>
</gene>
<evidence type="ECO:0008006" key="3">
    <source>
        <dbReference type="Google" id="ProtNLM"/>
    </source>
</evidence>